<feature type="region of interest" description="Disordered" evidence="1">
    <location>
        <begin position="190"/>
        <end position="214"/>
    </location>
</feature>
<dbReference type="SUPFAM" id="SSF48452">
    <property type="entry name" value="TPR-like"/>
    <property type="match status" value="1"/>
</dbReference>
<dbReference type="PANTHER" id="PTHR31859:SF1">
    <property type="entry name" value="TETRATRICOPEPTIDE REPEAT PROTEIN 39C"/>
    <property type="match status" value="1"/>
</dbReference>
<dbReference type="AlphaFoldDB" id="A0A9P0MQ33"/>
<gene>
    <name evidence="2" type="ORF">NEZAVI_LOCUS9807</name>
</gene>
<dbReference type="OrthoDB" id="2154985at2759"/>
<evidence type="ECO:0000256" key="1">
    <source>
        <dbReference type="SAM" id="MobiDB-lite"/>
    </source>
</evidence>
<protein>
    <recommendedName>
        <fullName evidence="4">Tetratricopeptide repeat protein 39C</fullName>
    </recommendedName>
</protein>
<organism evidence="2 3">
    <name type="scientific">Nezara viridula</name>
    <name type="common">Southern green stink bug</name>
    <name type="synonym">Cimex viridulus</name>
    <dbReference type="NCBI Taxonomy" id="85310"/>
    <lineage>
        <taxon>Eukaryota</taxon>
        <taxon>Metazoa</taxon>
        <taxon>Ecdysozoa</taxon>
        <taxon>Arthropoda</taxon>
        <taxon>Hexapoda</taxon>
        <taxon>Insecta</taxon>
        <taxon>Pterygota</taxon>
        <taxon>Neoptera</taxon>
        <taxon>Paraneoptera</taxon>
        <taxon>Hemiptera</taxon>
        <taxon>Heteroptera</taxon>
        <taxon>Panheteroptera</taxon>
        <taxon>Pentatomomorpha</taxon>
        <taxon>Pentatomoidea</taxon>
        <taxon>Pentatomidae</taxon>
        <taxon>Pentatominae</taxon>
        <taxon>Nezara</taxon>
    </lineage>
</organism>
<accession>A0A9P0MQ33</accession>
<sequence length="701" mass="79697">MLPGCSQNETQKNEEDWELARRGICLTLNNRNEEAEALFENKGESVQLAIGHAYVAFMNALMTCEENSLEKATGILKDVESRCAQNLGWLRTMKNKVFGRNDLSTYESLEQQIALADCQVCTAFLSLMTQDSTAGWVKGGWALRKAWGLYHSTYNYLAGEYKRVFGLNVELPGSDTIPWRILSQKGNANTATTSLSPNGSWSIPSTPSAETPTNGYKRHWTRVFSTLQSPQLCGEEIRRLMSAACFGYGLFHLCISMLPSTLLRLIQILGFSGDRMIGLDALMFARHGPDMRAPLATLALLWYHTIMKPLLAVDARMITASITAAETLLEESKSDFSQSGLFLFFHGRTCRLKNKIEEGINAYELAMQKCGQRELGLLCLHEMAWCYLIQLNFGKSHAIFSELLEKSQWSKVFYTYLTAVCSGCLGNKASLDLLATSLLRLSGSLSHLDTMISRRSKLLLPFKPSFYYRLLAYEMIYLWNSLSSQEELKSILLDCESNQLAEEPMTGLLALIRGVCYMRLGQLDNAKECLDSGVRLREECPTKGSDAHISAFSLYELALVYITSKEDINEGIRLLETAQTQYSSYDFESRLSLRIHSALREHKGPQNFSIWDCAASLARYIGQSFNMHHMCLHYYNNNVTKNKIKTLAYKFQALLFKKSLLINLVFRKYKKKQESSNYFSIEYFALSRYKFIYVIYFFYSF</sequence>
<dbReference type="Proteomes" id="UP001152798">
    <property type="component" value="Chromosome 4"/>
</dbReference>
<dbReference type="PANTHER" id="PTHR31859">
    <property type="entry name" value="TETRATRICOPEPTIDE REPEAT PROTEIN 39 FAMILY MEMBER"/>
    <property type="match status" value="1"/>
</dbReference>
<name>A0A9P0MQ33_NEZVI</name>
<evidence type="ECO:0000313" key="3">
    <source>
        <dbReference type="Proteomes" id="UP001152798"/>
    </source>
</evidence>
<keyword evidence="3" id="KW-1185">Reference proteome</keyword>
<dbReference type="EMBL" id="OV725080">
    <property type="protein sequence ID" value="CAH1400600.1"/>
    <property type="molecule type" value="Genomic_DNA"/>
</dbReference>
<reference evidence="2" key="1">
    <citation type="submission" date="2022-01" db="EMBL/GenBank/DDBJ databases">
        <authorList>
            <person name="King R."/>
        </authorList>
    </citation>
    <scope>NUCLEOTIDE SEQUENCE</scope>
</reference>
<dbReference type="InterPro" id="IPR011990">
    <property type="entry name" value="TPR-like_helical_dom_sf"/>
</dbReference>
<proteinExistence type="predicted"/>
<evidence type="ECO:0000313" key="2">
    <source>
        <dbReference type="EMBL" id="CAH1400600.1"/>
    </source>
</evidence>
<evidence type="ECO:0008006" key="4">
    <source>
        <dbReference type="Google" id="ProtNLM"/>
    </source>
</evidence>
<dbReference type="GO" id="GO:0060271">
    <property type="term" value="P:cilium assembly"/>
    <property type="evidence" value="ECO:0007669"/>
    <property type="project" value="TreeGrafter"/>
</dbReference>
<dbReference type="Gene3D" id="1.25.40.10">
    <property type="entry name" value="Tetratricopeptide repeat domain"/>
    <property type="match status" value="1"/>
</dbReference>
<dbReference type="Pfam" id="PF10300">
    <property type="entry name" value="Iml2-TPR_39"/>
    <property type="match status" value="1"/>
</dbReference>
<dbReference type="InterPro" id="IPR019412">
    <property type="entry name" value="IML2/TPR_39"/>
</dbReference>